<dbReference type="PRINTS" id="PR00469">
    <property type="entry name" value="PNDRDTASEII"/>
</dbReference>
<dbReference type="Proteomes" id="UP001055286">
    <property type="component" value="Unassembled WGS sequence"/>
</dbReference>
<keyword evidence="9" id="KW-0411">Iron-sulfur</keyword>
<dbReference type="GO" id="GO:0016491">
    <property type="term" value="F:oxidoreductase activity"/>
    <property type="evidence" value="ECO:0007669"/>
    <property type="project" value="UniProtKB-KW"/>
</dbReference>
<evidence type="ECO:0000256" key="7">
    <source>
        <dbReference type="ARBA" id="ARBA00023002"/>
    </source>
</evidence>
<evidence type="ECO:0000256" key="4">
    <source>
        <dbReference type="ARBA" id="ARBA00022630"/>
    </source>
</evidence>
<proteinExistence type="inferred from homology"/>
<keyword evidence="8" id="KW-0408">Iron</keyword>
<dbReference type="InterPro" id="IPR051793">
    <property type="entry name" value="NADH:flavin_oxidoreductase"/>
</dbReference>
<feature type="domain" description="NADH:flavin oxidoreductase/NADH oxidase N-terminal" evidence="10">
    <location>
        <begin position="19"/>
        <end position="342"/>
    </location>
</feature>
<dbReference type="PANTHER" id="PTHR42917">
    <property type="entry name" value="2,4-DIENOYL-COA REDUCTASE"/>
    <property type="match status" value="1"/>
</dbReference>
<dbReference type="InterPro" id="IPR036188">
    <property type="entry name" value="FAD/NAD-bd_sf"/>
</dbReference>
<feature type="domain" description="FAD/NAD(P)-binding" evidence="11">
    <location>
        <begin position="389"/>
        <end position="638"/>
    </location>
</feature>
<name>A0AA37HHH7_9HYPH</name>
<evidence type="ECO:0000313" key="12">
    <source>
        <dbReference type="EMBL" id="GJD66050.1"/>
    </source>
</evidence>
<evidence type="ECO:0000256" key="8">
    <source>
        <dbReference type="ARBA" id="ARBA00023004"/>
    </source>
</evidence>
<evidence type="ECO:0000256" key="3">
    <source>
        <dbReference type="ARBA" id="ARBA00011048"/>
    </source>
</evidence>
<dbReference type="SUPFAM" id="SSF51905">
    <property type="entry name" value="FAD/NAD(P)-binding domain"/>
    <property type="match status" value="1"/>
</dbReference>
<organism evidence="12 13">
    <name type="scientific">Methylobacterium frigidaeris</name>
    <dbReference type="NCBI Taxonomy" id="2038277"/>
    <lineage>
        <taxon>Bacteria</taxon>
        <taxon>Pseudomonadati</taxon>
        <taxon>Pseudomonadota</taxon>
        <taxon>Alphaproteobacteria</taxon>
        <taxon>Hyphomicrobiales</taxon>
        <taxon>Methylobacteriaceae</taxon>
        <taxon>Methylobacterium</taxon>
    </lineage>
</organism>
<evidence type="ECO:0000256" key="2">
    <source>
        <dbReference type="ARBA" id="ARBA00001966"/>
    </source>
</evidence>
<dbReference type="Gene3D" id="3.20.20.70">
    <property type="entry name" value="Aldolase class I"/>
    <property type="match status" value="1"/>
</dbReference>
<dbReference type="Gene3D" id="3.40.50.720">
    <property type="entry name" value="NAD(P)-binding Rossmann-like Domain"/>
    <property type="match status" value="1"/>
</dbReference>
<dbReference type="Gene3D" id="3.50.50.60">
    <property type="entry name" value="FAD/NAD(P)-binding domain"/>
    <property type="match status" value="1"/>
</dbReference>
<comment type="cofactor">
    <cofactor evidence="2">
        <name>[4Fe-4S] cluster</name>
        <dbReference type="ChEBI" id="CHEBI:49883"/>
    </cofactor>
</comment>
<dbReference type="SUPFAM" id="SSF51971">
    <property type="entry name" value="Nucleotide-binding domain"/>
    <property type="match status" value="1"/>
</dbReference>
<keyword evidence="13" id="KW-1185">Reference proteome</keyword>
<dbReference type="InterPro" id="IPR013785">
    <property type="entry name" value="Aldolase_TIM"/>
</dbReference>
<comment type="cofactor">
    <cofactor evidence="1">
        <name>FMN</name>
        <dbReference type="ChEBI" id="CHEBI:58210"/>
    </cofactor>
</comment>
<dbReference type="GO" id="GO:0010181">
    <property type="term" value="F:FMN binding"/>
    <property type="evidence" value="ECO:0007669"/>
    <property type="project" value="InterPro"/>
</dbReference>
<evidence type="ECO:0000256" key="9">
    <source>
        <dbReference type="ARBA" id="ARBA00023014"/>
    </source>
</evidence>
<dbReference type="InterPro" id="IPR001155">
    <property type="entry name" value="OxRdtase_FMN_N"/>
</dbReference>
<keyword evidence="7" id="KW-0560">Oxidoreductase</keyword>
<accession>A0AA37HHH7</accession>
<sequence>MAHVQHAGSGHPARSAPALMRPIRVGPFELPNRLVMGSMHTGLEAHPERFDELARFYAERARGGVGLIVTGGFAPNFAGRMKDEPGTLEREDQIGPHRLITEAVHEAGGRILLQILHAGRYGYHPAIVAPSPLKSPINRDTPAMLTGDEIRRTIADYARTAALAAAAGYDGVEVMGSEGYLITEFLATRTNRREDEWGGSLENRARFPLEVVRAVREALGDSGLLSYRISALDLVEGGLSDDEVVWLAREVERAGADCLSTGIGWHEAAVPTIAGVVPHAAFTDATARIKAAVSIPVTASNRINLPEDAERLVAGGLADLVSMARPFLADPAFPRKIEEGRGDLINVCIACNQACLDHYFTDQVISCVVNPRAGRETQFTDDAAERRKRVAVVGAGVAGIVAALEAARRGHVVTIYEAAPEIGGQLRLAAKVPGKEDYGRAIEGFRNQLAELGVEVRLGWRVAPEALARENFDDVIVSTGIQPRALDIPGADDPRIVGYTQILDGSVVAGDSVVVIGGGGIGHDIALFLAHPDHAEAQDAAAFARRWGIAGAPERPRPRRRVTMLKRSPGGFGKTLGKSTGWILRQELKDLGVRQLAGVTYDRIDAAGLHITVDGRSEVLEADTIVICAGQLSERTIADSLEERGQTVHVIGGAKFAGELDAKRAIDEGARIGNSL</sequence>
<dbReference type="Pfam" id="PF07992">
    <property type="entry name" value="Pyr_redox_2"/>
    <property type="match status" value="1"/>
</dbReference>
<keyword evidence="5" id="KW-0288">FMN</keyword>
<dbReference type="InterPro" id="IPR023753">
    <property type="entry name" value="FAD/NAD-binding_dom"/>
</dbReference>
<dbReference type="EMBL" id="BPQJ01000053">
    <property type="protein sequence ID" value="GJD66050.1"/>
    <property type="molecule type" value="Genomic_DNA"/>
</dbReference>
<comment type="similarity">
    <text evidence="3">In the N-terminal section; belongs to the NADH:flavin oxidoreductase/NADH oxidase family.</text>
</comment>
<evidence type="ECO:0000313" key="13">
    <source>
        <dbReference type="Proteomes" id="UP001055286"/>
    </source>
</evidence>
<comment type="caution">
    <text evidence="12">The sequence shown here is derived from an EMBL/GenBank/DDBJ whole genome shotgun (WGS) entry which is preliminary data.</text>
</comment>
<dbReference type="GO" id="GO:0046872">
    <property type="term" value="F:metal ion binding"/>
    <property type="evidence" value="ECO:0007669"/>
    <property type="project" value="UniProtKB-KW"/>
</dbReference>
<dbReference type="RefSeq" id="WP_238193307.1">
    <property type="nucleotide sequence ID" value="NZ_BPQJ01000053.1"/>
</dbReference>
<dbReference type="PANTHER" id="PTHR42917:SF2">
    <property type="entry name" value="2,4-DIENOYL-COA REDUCTASE [(2E)-ENOYL-COA-PRODUCING]"/>
    <property type="match status" value="1"/>
</dbReference>
<dbReference type="Pfam" id="PF00724">
    <property type="entry name" value="Oxidored_FMN"/>
    <property type="match status" value="1"/>
</dbReference>
<keyword evidence="4" id="KW-0285">Flavoprotein</keyword>
<dbReference type="AlphaFoldDB" id="A0AA37HHH7"/>
<evidence type="ECO:0000259" key="11">
    <source>
        <dbReference type="Pfam" id="PF07992"/>
    </source>
</evidence>
<evidence type="ECO:0000256" key="1">
    <source>
        <dbReference type="ARBA" id="ARBA00001917"/>
    </source>
</evidence>
<gene>
    <name evidence="12" type="primary">fadH</name>
    <name evidence="12" type="ORF">MPEAHAMD_6246</name>
</gene>
<evidence type="ECO:0000259" key="10">
    <source>
        <dbReference type="Pfam" id="PF00724"/>
    </source>
</evidence>
<evidence type="ECO:0000256" key="5">
    <source>
        <dbReference type="ARBA" id="ARBA00022643"/>
    </source>
</evidence>
<keyword evidence="6" id="KW-0479">Metal-binding</keyword>
<evidence type="ECO:0000256" key="6">
    <source>
        <dbReference type="ARBA" id="ARBA00022723"/>
    </source>
</evidence>
<protein>
    <submittedName>
        <fullName evidence="12">2,4-dienoyl-CoA reductase</fullName>
    </submittedName>
</protein>
<reference evidence="12" key="2">
    <citation type="submission" date="2021-08" db="EMBL/GenBank/DDBJ databases">
        <authorList>
            <person name="Tani A."/>
            <person name="Ola A."/>
            <person name="Ogura Y."/>
            <person name="Katsura K."/>
            <person name="Hayashi T."/>
        </authorList>
    </citation>
    <scope>NUCLEOTIDE SEQUENCE</scope>
    <source>
        <strain evidence="12">JCM 32048</strain>
    </source>
</reference>
<reference evidence="12" key="1">
    <citation type="journal article" date="2016" name="Front. Microbiol.">
        <title>Genome Sequence of the Piezophilic, Mesophilic Sulfate-Reducing Bacterium Desulfovibrio indicus J2T.</title>
        <authorList>
            <person name="Cao J."/>
            <person name="Maignien L."/>
            <person name="Shao Z."/>
            <person name="Alain K."/>
            <person name="Jebbar M."/>
        </authorList>
    </citation>
    <scope>NUCLEOTIDE SEQUENCE</scope>
    <source>
        <strain evidence="12">JCM 32048</strain>
    </source>
</reference>
<dbReference type="PRINTS" id="PR00368">
    <property type="entry name" value="FADPNR"/>
</dbReference>
<dbReference type="GO" id="GO:0051536">
    <property type="term" value="F:iron-sulfur cluster binding"/>
    <property type="evidence" value="ECO:0007669"/>
    <property type="project" value="UniProtKB-KW"/>
</dbReference>
<dbReference type="SUPFAM" id="SSF51395">
    <property type="entry name" value="FMN-linked oxidoreductases"/>
    <property type="match status" value="1"/>
</dbReference>
<dbReference type="CDD" id="cd02930">
    <property type="entry name" value="DCR_FMN"/>
    <property type="match status" value="1"/>
</dbReference>